<keyword evidence="1" id="KW-0812">Transmembrane</keyword>
<evidence type="ECO:0000313" key="2">
    <source>
        <dbReference type="EMBL" id="RAI36161.1"/>
    </source>
</evidence>
<comment type="caution">
    <text evidence="2">The sequence shown here is derived from an EMBL/GenBank/DDBJ whole genome shotgun (WGS) entry which is preliminary data.</text>
</comment>
<dbReference type="AlphaFoldDB" id="A0A327KDG4"/>
<proteinExistence type="predicted"/>
<keyword evidence="1" id="KW-1133">Transmembrane helix</keyword>
<keyword evidence="3" id="KW-1185">Reference proteome</keyword>
<feature type="transmembrane region" description="Helical" evidence="1">
    <location>
        <begin position="33"/>
        <end position="51"/>
    </location>
</feature>
<reference evidence="2 3" key="1">
    <citation type="submission" date="2017-07" db="EMBL/GenBank/DDBJ databases">
        <title>Draft Genome Sequences of Select Purple Nonsulfur Bacteria.</title>
        <authorList>
            <person name="Lasarre B."/>
            <person name="Mckinlay J.B."/>
        </authorList>
    </citation>
    <scope>NUCLEOTIDE SEQUENCE [LARGE SCALE GENOMIC DNA]</scope>
    <source>
        <strain evidence="2 3">DSM 11907</strain>
    </source>
</reference>
<protein>
    <submittedName>
        <fullName evidence="2">Uncharacterized protein</fullName>
    </submittedName>
</protein>
<dbReference type="Proteomes" id="UP000248863">
    <property type="component" value="Unassembled WGS sequence"/>
</dbReference>
<evidence type="ECO:0000313" key="3">
    <source>
        <dbReference type="Proteomes" id="UP000248863"/>
    </source>
</evidence>
<dbReference type="OrthoDB" id="9842602at2"/>
<sequence>MLEDTLKKVLAFLLRFIESPKWKGRIRSFGDRLLRIVGAMTVLSAIATLVATGSDFFTRTVPAIVSNVSRTVLTGSLFLPRLAEHVARESLGYTDICIGDTKVVDLDQDGRASDLIIPISSKEDLEGGRGCGRDDDDTKSVFVVLKETRWSGIWPDYALLHAFYGGGIPTYAETMGSYVLFITAARVNPGYHVFAYANGTLLAFGQYRSQNDAPPNMQVGNRLFLKTVEGFRSFEITALGEARTALMPVRDLVRRNNTVVLIEDEAVLWDHAKADIEKIRADGATFDDSIGDYRPASNSTAECRDLAVFRNGDAISLKGGNAICRGEMDVRPFSQIISSVECDFVGFRTSPQFPWGNVPDPSQAEHLIRCRPAGIDSDPSYEILVRVSAE</sequence>
<evidence type="ECO:0000256" key="1">
    <source>
        <dbReference type="SAM" id="Phobius"/>
    </source>
</evidence>
<keyword evidence="1" id="KW-0472">Membrane</keyword>
<dbReference type="EMBL" id="NPEU01000228">
    <property type="protein sequence ID" value="RAI36161.1"/>
    <property type="molecule type" value="Genomic_DNA"/>
</dbReference>
<gene>
    <name evidence="2" type="ORF">CH338_17965</name>
</gene>
<dbReference type="RefSeq" id="WP_111358505.1">
    <property type="nucleotide sequence ID" value="NZ_NHSK01000270.1"/>
</dbReference>
<organism evidence="2 3">
    <name type="scientific">Rhodoplanes elegans</name>
    <dbReference type="NCBI Taxonomy" id="29408"/>
    <lineage>
        <taxon>Bacteria</taxon>
        <taxon>Pseudomonadati</taxon>
        <taxon>Pseudomonadota</taxon>
        <taxon>Alphaproteobacteria</taxon>
        <taxon>Hyphomicrobiales</taxon>
        <taxon>Nitrobacteraceae</taxon>
        <taxon>Rhodoplanes</taxon>
    </lineage>
</organism>
<accession>A0A327KDG4</accession>
<name>A0A327KDG4_9BRAD</name>